<evidence type="ECO:0000256" key="1">
    <source>
        <dbReference type="SAM" id="Phobius"/>
    </source>
</evidence>
<gene>
    <name evidence="2" type="ORF">ABNG04_08630</name>
</gene>
<keyword evidence="1" id="KW-0812">Transmembrane</keyword>
<evidence type="ECO:0000313" key="2">
    <source>
        <dbReference type="EMBL" id="MEZ3163930.1"/>
    </source>
</evidence>
<keyword evidence="1" id="KW-0472">Membrane</keyword>
<dbReference type="EMBL" id="JBEDNY010000002">
    <property type="protein sequence ID" value="MEZ3163930.1"/>
    <property type="molecule type" value="Genomic_DNA"/>
</dbReference>
<protein>
    <recommendedName>
        <fullName evidence="4">Rhomboid family intramembrane serine protease</fullName>
    </recommendedName>
</protein>
<sequence length="286" mass="30921">MTADLSTRLDNLMNFGNGLALVLIGVIMTVIIGLFTLAKSTRHALLFAYGDPSLQTAYTAPFVHLSAGHLAGNLAVFLLVSGALYALSRHARIPWLFLSALVAALSIFPVTLSLLNLAIPRDAVTYGFSRVNMALVCFLPIAIARYIEAKQGRAIDTLLLLAAFFLSISGIAMAATPRSPLTLTVGMAGVSLTVLFGGPFVRRERRLAYARDRWREVVLDPAIIIGAGAWLLLLATAFPQTVASGETVTNVYIHFVGYALGFMTAYLSHEWEFFGNRVKKRGKTAS</sequence>
<feature type="transmembrane region" description="Helical" evidence="1">
    <location>
        <begin position="181"/>
        <end position="201"/>
    </location>
</feature>
<feature type="transmembrane region" description="Helical" evidence="1">
    <location>
        <begin position="95"/>
        <end position="119"/>
    </location>
</feature>
<dbReference type="AlphaFoldDB" id="A0ABD5M327"/>
<feature type="transmembrane region" description="Helical" evidence="1">
    <location>
        <begin position="251"/>
        <end position="269"/>
    </location>
</feature>
<organism evidence="2 3">
    <name type="scientific">Halorubrum miltondacostae</name>
    <dbReference type="NCBI Taxonomy" id="3076378"/>
    <lineage>
        <taxon>Archaea</taxon>
        <taxon>Methanobacteriati</taxon>
        <taxon>Methanobacteriota</taxon>
        <taxon>Stenosarchaea group</taxon>
        <taxon>Halobacteria</taxon>
        <taxon>Halobacteriales</taxon>
        <taxon>Haloferacaceae</taxon>
        <taxon>Halorubrum</taxon>
    </lineage>
</organism>
<keyword evidence="1" id="KW-1133">Transmembrane helix</keyword>
<reference evidence="2 3" key="1">
    <citation type="submission" date="2024-06" db="EMBL/GenBank/DDBJ databases">
        <title>Halorubrum miltondacostae sp. nov., a potential PHA producer isolated from an inland solar saltern in Rio Maior, Portugal.</title>
        <authorList>
            <person name="Albuquerque L."/>
            <person name="Viver T."/>
            <person name="Barroso C."/>
            <person name="Claudino R."/>
            <person name="Galvan M."/>
            <person name="Simoes G."/>
            <person name="Lobo Da Cunha A."/>
            <person name="Egas C."/>
        </authorList>
    </citation>
    <scope>NUCLEOTIDE SEQUENCE [LARGE SCALE GENOMIC DNA]</scope>
    <source>
        <strain evidence="2 3">RMP-11</strain>
    </source>
</reference>
<evidence type="ECO:0008006" key="4">
    <source>
        <dbReference type="Google" id="ProtNLM"/>
    </source>
</evidence>
<feature type="transmembrane region" description="Helical" evidence="1">
    <location>
        <begin position="222"/>
        <end position="239"/>
    </location>
</feature>
<feature type="transmembrane region" description="Helical" evidence="1">
    <location>
        <begin position="131"/>
        <end position="147"/>
    </location>
</feature>
<keyword evidence="3" id="KW-1185">Reference proteome</keyword>
<dbReference type="RefSeq" id="WP_371161778.1">
    <property type="nucleotide sequence ID" value="NZ_JBEDNX010000002.1"/>
</dbReference>
<feature type="transmembrane region" description="Helical" evidence="1">
    <location>
        <begin position="12"/>
        <end position="37"/>
    </location>
</feature>
<feature type="transmembrane region" description="Helical" evidence="1">
    <location>
        <begin position="154"/>
        <end position="175"/>
    </location>
</feature>
<accession>A0ABD5M327</accession>
<evidence type="ECO:0000313" key="3">
    <source>
        <dbReference type="Proteomes" id="UP001567572"/>
    </source>
</evidence>
<feature type="transmembrane region" description="Helical" evidence="1">
    <location>
        <begin position="70"/>
        <end position="88"/>
    </location>
</feature>
<name>A0ABD5M327_9EURY</name>
<comment type="caution">
    <text evidence="2">The sequence shown here is derived from an EMBL/GenBank/DDBJ whole genome shotgun (WGS) entry which is preliminary data.</text>
</comment>
<proteinExistence type="predicted"/>
<dbReference type="Proteomes" id="UP001567572">
    <property type="component" value="Unassembled WGS sequence"/>
</dbReference>